<reference evidence="1" key="1">
    <citation type="journal article" date="2020" name="Cell">
        <title>Large-Scale Comparative Analyses of Tick Genomes Elucidate Their Genetic Diversity and Vector Capacities.</title>
        <authorList>
            <consortium name="Tick Genome and Microbiome Consortium (TIGMIC)"/>
            <person name="Jia N."/>
            <person name="Wang J."/>
            <person name="Shi W."/>
            <person name="Du L."/>
            <person name="Sun Y."/>
            <person name="Zhan W."/>
            <person name="Jiang J.F."/>
            <person name="Wang Q."/>
            <person name="Zhang B."/>
            <person name="Ji P."/>
            <person name="Bell-Sakyi L."/>
            <person name="Cui X.M."/>
            <person name="Yuan T.T."/>
            <person name="Jiang B.G."/>
            <person name="Yang W.F."/>
            <person name="Lam T.T."/>
            <person name="Chang Q.C."/>
            <person name="Ding S.J."/>
            <person name="Wang X.J."/>
            <person name="Zhu J.G."/>
            <person name="Ruan X.D."/>
            <person name="Zhao L."/>
            <person name="Wei J.T."/>
            <person name="Ye R.Z."/>
            <person name="Que T.C."/>
            <person name="Du C.H."/>
            <person name="Zhou Y.H."/>
            <person name="Cheng J.X."/>
            <person name="Dai P.F."/>
            <person name="Guo W.B."/>
            <person name="Han X.H."/>
            <person name="Huang E.J."/>
            <person name="Li L.F."/>
            <person name="Wei W."/>
            <person name="Gao Y.C."/>
            <person name="Liu J.Z."/>
            <person name="Shao H.Z."/>
            <person name="Wang X."/>
            <person name="Wang C.C."/>
            <person name="Yang T.C."/>
            <person name="Huo Q.B."/>
            <person name="Li W."/>
            <person name="Chen H.Y."/>
            <person name="Chen S.E."/>
            <person name="Zhou L.G."/>
            <person name="Ni X.B."/>
            <person name="Tian J.H."/>
            <person name="Sheng Y."/>
            <person name="Liu T."/>
            <person name="Pan Y.S."/>
            <person name="Xia L.Y."/>
            <person name="Li J."/>
            <person name="Zhao F."/>
            <person name="Cao W.C."/>
        </authorList>
    </citation>
    <scope>NUCLEOTIDE SEQUENCE</scope>
    <source>
        <strain evidence="1">Rsan-2018</strain>
    </source>
</reference>
<dbReference type="EMBL" id="JABSTV010001252">
    <property type="protein sequence ID" value="KAH7947696.1"/>
    <property type="molecule type" value="Genomic_DNA"/>
</dbReference>
<accession>A0A9D4PPC4</accession>
<comment type="caution">
    <text evidence="1">The sequence shown here is derived from an EMBL/GenBank/DDBJ whole genome shotgun (WGS) entry which is preliminary data.</text>
</comment>
<gene>
    <name evidence="1" type="ORF">HPB52_015206</name>
</gene>
<reference evidence="1" key="2">
    <citation type="submission" date="2021-09" db="EMBL/GenBank/DDBJ databases">
        <authorList>
            <person name="Jia N."/>
            <person name="Wang J."/>
            <person name="Shi W."/>
            <person name="Du L."/>
            <person name="Sun Y."/>
            <person name="Zhan W."/>
            <person name="Jiang J."/>
            <person name="Wang Q."/>
            <person name="Zhang B."/>
            <person name="Ji P."/>
            <person name="Sakyi L.B."/>
            <person name="Cui X."/>
            <person name="Yuan T."/>
            <person name="Jiang B."/>
            <person name="Yang W."/>
            <person name="Lam T.T.-Y."/>
            <person name="Chang Q."/>
            <person name="Ding S."/>
            <person name="Wang X."/>
            <person name="Zhu J."/>
            <person name="Ruan X."/>
            <person name="Zhao L."/>
            <person name="Wei J."/>
            <person name="Que T."/>
            <person name="Du C."/>
            <person name="Cheng J."/>
            <person name="Dai P."/>
            <person name="Han X."/>
            <person name="Huang E."/>
            <person name="Gao Y."/>
            <person name="Liu J."/>
            <person name="Shao H."/>
            <person name="Ye R."/>
            <person name="Li L."/>
            <person name="Wei W."/>
            <person name="Wang X."/>
            <person name="Wang C."/>
            <person name="Huo Q."/>
            <person name="Li W."/>
            <person name="Guo W."/>
            <person name="Chen H."/>
            <person name="Chen S."/>
            <person name="Zhou L."/>
            <person name="Zhou L."/>
            <person name="Ni X."/>
            <person name="Tian J."/>
            <person name="Zhou Y."/>
            <person name="Sheng Y."/>
            <person name="Liu T."/>
            <person name="Pan Y."/>
            <person name="Xia L."/>
            <person name="Li J."/>
            <person name="Zhao F."/>
            <person name="Cao W."/>
        </authorList>
    </citation>
    <scope>NUCLEOTIDE SEQUENCE</scope>
    <source>
        <strain evidence="1">Rsan-2018</strain>
        <tissue evidence="1">Larvae</tissue>
    </source>
</reference>
<keyword evidence="2" id="KW-1185">Reference proteome</keyword>
<evidence type="ECO:0000313" key="2">
    <source>
        <dbReference type="Proteomes" id="UP000821837"/>
    </source>
</evidence>
<protein>
    <submittedName>
        <fullName evidence="1">Uncharacterized protein</fullName>
    </submittedName>
</protein>
<dbReference type="AlphaFoldDB" id="A0A9D4PPC4"/>
<evidence type="ECO:0000313" key="1">
    <source>
        <dbReference type="EMBL" id="KAH7947696.1"/>
    </source>
</evidence>
<dbReference type="Proteomes" id="UP000821837">
    <property type="component" value="Chromosome 6"/>
</dbReference>
<name>A0A9D4PPC4_RHISA</name>
<sequence>MLDYASTYFRQPDVVYDVLNIDCDASEEADGASRIVDAYGQFGRVYSFMAVHNVRNRAWAYRNVLSCLKEGG</sequence>
<proteinExistence type="predicted"/>
<organism evidence="1 2">
    <name type="scientific">Rhipicephalus sanguineus</name>
    <name type="common">Brown dog tick</name>
    <name type="synonym">Ixodes sanguineus</name>
    <dbReference type="NCBI Taxonomy" id="34632"/>
    <lineage>
        <taxon>Eukaryota</taxon>
        <taxon>Metazoa</taxon>
        <taxon>Ecdysozoa</taxon>
        <taxon>Arthropoda</taxon>
        <taxon>Chelicerata</taxon>
        <taxon>Arachnida</taxon>
        <taxon>Acari</taxon>
        <taxon>Parasitiformes</taxon>
        <taxon>Ixodida</taxon>
        <taxon>Ixodoidea</taxon>
        <taxon>Ixodidae</taxon>
        <taxon>Rhipicephalinae</taxon>
        <taxon>Rhipicephalus</taxon>
        <taxon>Rhipicephalus</taxon>
    </lineage>
</organism>